<feature type="compositionally biased region" description="Polar residues" evidence="1">
    <location>
        <begin position="100"/>
        <end position="116"/>
    </location>
</feature>
<sequence>MDKRKRSLMKIFEDSDDSTEADPFQDRDGDFGSDKDFDPQGDTTGSESSRIFYRQKSSKPAPKHHSKSIGISTRQPNTNCSSDSSDDDSDTPSTKSDCTQRSMDTPSPQTTTQSRIQEADIENDSSSSDEIFPLAKRLKLFKASTVTDSQNEIQEIPGCSAAQNLLQPTSVETASENLLPATTNAPKNDTLSTLSLIDSVIAENLDNEGDLRSLDKLPPLFDSSQNGSLDISNLILTSHDVVENSQHGGVLVERRLSGELPTSSNVLENWSKGQSHSPETTTNEQDWV</sequence>
<evidence type="ECO:0000313" key="2">
    <source>
        <dbReference type="Proteomes" id="UP000322000"/>
    </source>
</evidence>
<protein>
    <submittedName>
        <fullName evidence="3">Uncharacterized protein LOC113503746</fullName>
    </submittedName>
</protein>
<dbReference type="RefSeq" id="XP_026741630.1">
    <property type="nucleotide sequence ID" value="XM_026885829.1"/>
</dbReference>
<keyword evidence="2" id="KW-1185">Reference proteome</keyword>
<organism evidence="2 3">
    <name type="scientific">Trichoplusia ni</name>
    <name type="common">Cabbage looper</name>
    <dbReference type="NCBI Taxonomy" id="7111"/>
    <lineage>
        <taxon>Eukaryota</taxon>
        <taxon>Metazoa</taxon>
        <taxon>Ecdysozoa</taxon>
        <taxon>Arthropoda</taxon>
        <taxon>Hexapoda</taxon>
        <taxon>Insecta</taxon>
        <taxon>Pterygota</taxon>
        <taxon>Neoptera</taxon>
        <taxon>Endopterygota</taxon>
        <taxon>Lepidoptera</taxon>
        <taxon>Glossata</taxon>
        <taxon>Ditrysia</taxon>
        <taxon>Noctuoidea</taxon>
        <taxon>Noctuidae</taxon>
        <taxon>Plusiinae</taxon>
        <taxon>Trichoplusia</taxon>
    </lineage>
</organism>
<name>A0A7E5WLK3_TRINI</name>
<dbReference type="KEGG" id="tnl:113503746"/>
<feature type="region of interest" description="Disordered" evidence="1">
    <location>
        <begin position="1"/>
        <end position="129"/>
    </location>
</feature>
<gene>
    <name evidence="3" type="primary">LOC113503746</name>
</gene>
<evidence type="ECO:0000256" key="1">
    <source>
        <dbReference type="SAM" id="MobiDB-lite"/>
    </source>
</evidence>
<dbReference type="Proteomes" id="UP000322000">
    <property type="component" value="Chromosome 20"/>
</dbReference>
<dbReference type="AlphaFoldDB" id="A0A7E5WLK3"/>
<evidence type="ECO:0000313" key="3">
    <source>
        <dbReference type="RefSeq" id="XP_026741630.1"/>
    </source>
</evidence>
<dbReference type="OrthoDB" id="118105at2759"/>
<accession>A0A7E5WLK3</accession>
<reference evidence="3" key="1">
    <citation type="submission" date="2025-08" db="UniProtKB">
        <authorList>
            <consortium name="RefSeq"/>
        </authorList>
    </citation>
    <scope>IDENTIFICATION</scope>
</reference>
<proteinExistence type="predicted"/>
<dbReference type="GeneID" id="113503746"/>
<dbReference type="InParanoid" id="A0A7E5WLK3"/>
<feature type="region of interest" description="Disordered" evidence="1">
    <location>
        <begin position="263"/>
        <end position="288"/>
    </location>
</feature>
<feature type="compositionally biased region" description="Basic and acidic residues" evidence="1">
    <location>
        <begin position="24"/>
        <end position="38"/>
    </location>
</feature>